<feature type="binding site" evidence="7">
    <location>
        <position position="150"/>
    </location>
    <ligand>
        <name>NADP(+)</name>
        <dbReference type="ChEBI" id="CHEBI:58349"/>
    </ligand>
</feature>
<dbReference type="SUPFAM" id="SSF55347">
    <property type="entry name" value="Glyceraldehyde-3-phosphate dehydrogenase-like, C-terminal domain"/>
    <property type="match status" value="1"/>
</dbReference>
<proteinExistence type="inferred from homology"/>
<dbReference type="Pfam" id="PF00479">
    <property type="entry name" value="G6PD_N"/>
    <property type="match status" value="1"/>
</dbReference>
<dbReference type="RefSeq" id="WP_068879916.1">
    <property type="nucleotide sequence ID" value="NZ_LNTU01000001.1"/>
</dbReference>
<dbReference type="PANTHER" id="PTHR23429:SF0">
    <property type="entry name" value="GLUCOSE-6-PHOSPHATE 1-DEHYDROGENASE"/>
    <property type="match status" value="1"/>
</dbReference>
<dbReference type="STRING" id="1494590.ATN84_02350"/>
<keyword evidence="11" id="KW-1185">Reference proteome</keyword>
<evidence type="ECO:0000256" key="3">
    <source>
        <dbReference type="ARBA" id="ARBA00022526"/>
    </source>
</evidence>
<dbReference type="InterPro" id="IPR036291">
    <property type="entry name" value="NAD(P)-bd_dom_sf"/>
</dbReference>
<keyword evidence="3 7" id="KW-0313">Glucose metabolism</keyword>
<feature type="binding site" evidence="7">
    <location>
        <position position="341"/>
    </location>
    <ligand>
        <name>substrate</name>
    </ligand>
</feature>
<dbReference type="InterPro" id="IPR019796">
    <property type="entry name" value="G6P_DH_AS"/>
</dbReference>
<dbReference type="InterPro" id="IPR022674">
    <property type="entry name" value="G6P_DH_NAD-bd"/>
</dbReference>
<dbReference type="OrthoDB" id="9802739at2"/>
<dbReference type="GO" id="GO:0006006">
    <property type="term" value="P:glucose metabolic process"/>
    <property type="evidence" value="ECO:0007669"/>
    <property type="project" value="UniProtKB-KW"/>
</dbReference>
<evidence type="ECO:0000313" key="10">
    <source>
        <dbReference type="EMBL" id="KXF78648.1"/>
    </source>
</evidence>
<feature type="binding site" evidence="7">
    <location>
        <position position="184"/>
    </location>
    <ligand>
        <name>substrate</name>
    </ligand>
</feature>
<keyword evidence="6 7" id="KW-0119">Carbohydrate metabolism</keyword>
<dbReference type="Gene3D" id="3.30.360.10">
    <property type="entry name" value="Dihydrodipicolinate Reductase, domain 2"/>
    <property type="match status" value="1"/>
</dbReference>
<evidence type="ECO:0000256" key="2">
    <source>
        <dbReference type="ARBA" id="ARBA00009975"/>
    </source>
</evidence>
<dbReference type="PROSITE" id="PS00069">
    <property type="entry name" value="G6P_DEHYDROGENASE"/>
    <property type="match status" value="1"/>
</dbReference>
<dbReference type="EMBL" id="LNTU01000001">
    <property type="protein sequence ID" value="KXF78648.1"/>
    <property type="molecule type" value="Genomic_DNA"/>
</dbReference>
<evidence type="ECO:0000313" key="11">
    <source>
        <dbReference type="Proteomes" id="UP000070107"/>
    </source>
</evidence>
<dbReference type="SUPFAM" id="SSF51735">
    <property type="entry name" value="NAD(P)-binding Rossmann-fold domains"/>
    <property type="match status" value="1"/>
</dbReference>
<accession>A0A135HZQ7</accession>
<comment type="catalytic activity">
    <reaction evidence="7">
        <text>D-glucose 6-phosphate + NADP(+) = 6-phospho-D-glucono-1,5-lactone + NADPH + H(+)</text>
        <dbReference type="Rhea" id="RHEA:15841"/>
        <dbReference type="ChEBI" id="CHEBI:15378"/>
        <dbReference type="ChEBI" id="CHEBI:57783"/>
        <dbReference type="ChEBI" id="CHEBI:57955"/>
        <dbReference type="ChEBI" id="CHEBI:58349"/>
        <dbReference type="ChEBI" id="CHEBI:61548"/>
        <dbReference type="EC" id="1.1.1.49"/>
    </reaction>
</comment>
<dbReference type="UniPathway" id="UPA00115">
    <property type="reaction ID" value="UER00408"/>
</dbReference>
<feature type="binding site" evidence="7">
    <location>
        <position position="180"/>
    </location>
    <ligand>
        <name>substrate</name>
    </ligand>
</feature>
<dbReference type="GO" id="GO:0004345">
    <property type="term" value="F:glucose-6-phosphate dehydrogenase activity"/>
    <property type="evidence" value="ECO:0007669"/>
    <property type="project" value="UniProtKB-UniRule"/>
</dbReference>
<feature type="domain" description="Glucose-6-phosphate dehydrogenase NAD-binding" evidence="8">
    <location>
        <begin position="14"/>
        <end position="189"/>
    </location>
</feature>
<evidence type="ECO:0000256" key="5">
    <source>
        <dbReference type="ARBA" id="ARBA00023002"/>
    </source>
</evidence>
<feature type="binding site" evidence="7">
    <location>
        <position position="51"/>
    </location>
    <ligand>
        <name>NADP(+)</name>
        <dbReference type="ChEBI" id="CHEBI:58349"/>
    </ligand>
</feature>
<keyword evidence="5 7" id="KW-0560">Oxidoreductase</keyword>
<dbReference type="PRINTS" id="PR00079">
    <property type="entry name" value="G6PDHDRGNASE"/>
</dbReference>
<comment type="pathway">
    <text evidence="1 7">Carbohydrate degradation; pentose phosphate pathway; D-ribulose 5-phosphate from D-glucose 6-phosphate (oxidative stage): step 1/3.</text>
</comment>
<evidence type="ECO:0000256" key="4">
    <source>
        <dbReference type="ARBA" id="ARBA00022857"/>
    </source>
</evidence>
<dbReference type="GO" id="GO:0050661">
    <property type="term" value="F:NADP binding"/>
    <property type="evidence" value="ECO:0007669"/>
    <property type="project" value="UniProtKB-UniRule"/>
</dbReference>
<evidence type="ECO:0000259" key="8">
    <source>
        <dbReference type="Pfam" id="PF00479"/>
    </source>
</evidence>
<dbReference type="Gene3D" id="3.40.50.720">
    <property type="entry name" value="NAD(P)-binding Rossmann-like Domain"/>
    <property type="match status" value="1"/>
</dbReference>
<dbReference type="HAMAP" id="MF_00966">
    <property type="entry name" value="G6PD"/>
    <property type="match status" value="1"/>
</dbReference>
<dbReference type="GO" id="GO:0009051">
    <property type="term" value="P:pentose-phosphate shunt, oxidative branch"/>
    <property type="evidence" value="ECO:0007669"/>
    <property type="project" value="TreeGrafter"/>
</dbReference>
<evidence type="ECO:0000259" key="9">
    <source>
        <dbReference type="Pfam" id="PF02781"/>
    </source>
</evidence>
<sequence>MTSQTIPVAPFDCVVFGGTGDLAERKLIPALYQRQRAGQLSDPTRIIGASRSPMTDEEYRAFARAAIKEHVKAEEIDKKEVEIFLARLSYVAVDVKAESGWGALKKLIEEKPEKIRAFYLAVSPSLFGDIASHLDANGLITPDTRIIVEKPIGRDLKSAMALNDIIGKVFREDQIFRIDHYLGKETVQNLMVLRFANALYEPLWNSAHVDHVQITVAEAVGLEGRAGYYDKAGALRDMVQNHMLQLLCLVAMEAPPSMDADSVRDEKLKVLRSLSPITSQNVEELTVRGQYRAGASAGGPVKGYIEELEGQASNTETFVAIKTEIANWRWAGVPFYLRTGKRLATRVSEIVVTFKPIPHSIFGEGAGRVIANQLVIRLQPDEGVKQWLMIKDPGPGGMRLRHVPLDMSFAQSFQERNPDAYERLIMDVVRGNQTLFMRRDEVEAAWRWIDPMLQGWEETGQQAQGYTAGTWGPSGAIALIERDGRTWHDSL</sequence>
<comment type="function">
    <text evidence="7">Catalyzes the oxidation of glucose 6-phosphate to 6-phosphogluconolactone.</text>
</comment>
<feature type="active site" description="Proton acceptor" evidence="7">
    <location>
        <position position="242"/>
    </location>
</feature>
<feature type="binding site" evidence="7">
    <location>
        <begin position="94"/>
        <end position="95"/>
    </location>
    <ligand>
        <name>NADP(+)</name>
        <dbReference type="ChEBI" id="CHEBI:58349"/>
    </ligand>
</feature>
<evidence type="ECO:0000256" key="6">
    <source>
        <dbReference type="ARBA" id="ARBA00023277"/>
    </source>
</evidence>
<feature type="binding site" evidence="7">
    <location>
        <position position="218"/>
    </location>
    <ligand>
        <name>substrate</name>
    </ligand>
</feature>
<comment type="similarity">
    <text evidence="2 7">Belongs to the glucose-6-phosphate dehydrogenase family.</text>
</comment>
<name>A0A135HZQ7_9HYPH</name>
<comment type="caution">
    <text evidence="10">The sequence shown here is derived from an EMBL/GenBank/DDBJ whole genome shotgun (WGS) entry which is preliminary data.</text>
</comment>
<dbReference type="NCBIfam" id="TIGR00871">
    <property type="entry name" value="zwf"/>
    <property type="match status" value="1"/>
</dbReference>
<evidence type="ECO:0000256" key="1">
    <source>
        <dbReference type="ARBA" id="ARBA00004937"/>
    </source>
</evidence>
<feature type="binding site" evidence="7">
    <location>
        <position position="237"/>
    </location>
    <ligand>
        <name>substrate</name>
    </ligand>
</feature>
<dbReference type="InterPro" id="IPR001282">
    <property type="entry name" value="G6P_DH"/>
</dbReference>
<dbReference type="Proteomes" id="UP000070107">
    <property type="component" value="Unassembled WGS sequence"/>
</dbReference>
<dbReference type="EC" id="1.1.1.49" evidence="7"/>
<dbReference type="PIRSF" id="PIRSF000110">
    <property type="entry name" value="G6PD"/>
    <property type="match status" value="1"/>
</dbReference>
<organism evidence="10 11">
    <name type="scientific">Paramesorhizobium deserti</name>
    <dbReference type="NCBI Taxonomy" id="1494590"/>
    <lineage>
        <taxon>Bacteria</taxon>
        <taxon>Pseudomonadati</taxon>
        <taxon>Pseudomonadota</taxon>
        <taxon>Alphaproteobacteria</taxon>
        <taxon>Hyphomicrobiales</taxon>
        <taxon>Phyllobacteriaceae</taxon>
        <taxon>Paramesorhizobium</taxon>
    </lineage>
</organism>
<dbReference type="PANTHER" id="PTHR23429">
    <property type="entry name" value="GLUCOSE-6-PHOSPHATE 1-DEHYDROGENASE G6PD"/>
    <property type="match status" value="1"/>
</dbReference>
<feature type="domain" description="Glucose-6-phosphate dehydrogenase C-terminal" evidence="9">
    <location>
        <begin position="191"/>
        <end position="488"/>
    </location>
</feature>
<dbReference type="InterPro" id="IPR022675">
    <property type="entry name" value="G6P_DH_C"/>
</dbReference>
<gene>
    <name evidence="7" type="primary">zwf</name>
    <name evidence="10" type="ORF">ATN84_02350</name>
</gene>
<keyword evidence="4 7" id="KW-0521">NADP</keyword>
<dbReference type="GO" id="GO:0005829">
    <property type="term" value="C:cytosol"/>
    <property type="evidence" value="ECO:0007669"/>
    <property type="project" value="TreeGrafter"/>
</dbReference>
<protein>
    <recommendedName>
        <fullName evidence="7">Glucose-6-phosphate 1-dehydrogenase</fullName>
        <shortName evidence="7">G6PD</shortName>
        <ecNumber evidence="7">1.1.1.49</ecNumber>
    </recommendedName>
</protein>
<dbReference type="Pfam" id="PF02781">
    <property type="entry name" value="G6PD_C"/>
    <property type="match status" value="1"/>
</dbReference>
<dbReference type="NCBIfam" id="NF009492">
    <property type="entry name" value="PRK12853.1-3"/>
    <property type="match status" value="1"/>
</dbReference>
<evidence type="ECO:0000256" key="7">
    <source>
        <dbReference type="HAMAP-Rule" id="MF_00966"/>
    </source>
</evidence>
<dbReference type="AlphaFoldDB" id="A0A135HZQ7"/>
<reference evidence="10 11" key="1">
    <citation type="submission" date="2015-11" db="EMBL/GenBank/DDBJ databases">
        <title>Draft genome sequence of Paramesorhizobium deserti A-3-E, a strain highly resistant to diverse beta-lactam antibiotics.</title>
        <authorList>
            <person name="Lv R."/>
            <person name="Yang X."/>
            <person name="Fang N."/>
            <person name="Guo J."/>
            <person name="Luo X."/>
            <person name="Peng F."/>
            <person name="Yang R."/>
            <person name="Cui Y."/>
            <person name="Fang C."/>
            <person name="Song Y."/>
        </authorList>
    </citation>
    <scope>NUCLEOTIDE SEQUENCE [LARGE SCALE GENOMIC DNA]</scope>
    <source>
        <strain evidence="10 11">A-3-E</strain>
    </source>
</reference>
<comment type="caution">
    <text evidence="7">Lacks conserved residue(s) required for the propagation of feature annotation.</text>
</comment>